<keyword evidence="3" id="KW-1185">Reference proteome</keyword>
<sequence>MDRGRFAGLFVGILRESFHYLLQGFILPRPLGPSIHQVPDHSLFSIEPHPTSLSTQAGQSTFFAEDEADEGEGTPTARQRISLLRQQGFSSSASSLHDSDPADAVPITGFTSPAHQEVQLSLNAVLPASASSPSPRDSPSTNDKIINASINDVSDNYSPTAFSNFDTTSSGVCTDDDKASPVILASDMLHEWLLKSGPTKLVSVDQIQEKISSNMASVSSLRKESEKTIDKGHLTTTVAVNLDEIDDQEDLEVAEEDDESEDDEDDDELIEDEPPCYLTPDSFKDCWHTSDQLVDHVLSLGVTGLQDEYSSVTRISSEGTTLAFK</sequence>
<organism evidence="2 3">
    <name type="scientific">Protopolystoma xenopodis</name>
    <dbReference type="NCBI Taxonomy" id="117903"/>
    <lineage>
        <taxon>Eukaryota</taxon>
        <taxon>Metazoa</taxon>
        <taxon>Spiralia</taxon>
        <taxon>Lophotrochozoa</taxon>
        <taxon>Platyhelminthes</taxon>
        <taxon>Monogenea</taxon>
        <taxon>Polyopisthocotylea</taxon>
        <taxon>Polystomatidea</taxon>
        <taxon>Polystomatidae</taxon>
        <taxon>Protopolystoma</taxon>
    </lineage>
</organism>
<name>A0A3S5C6T4_9PLAT</name>
<evidence type="ECO:0000313" key="3">
    <source>
        <dbReference type="Proteomes" id="UP000784294"/>
    </source>
</evidence>
<reference evidence="2" key="1">
    <citation type="submission" date="2018-11" db="EMBL/GenBank/DDBJ databases">
        <authorList>
            <consortium name="Pathogen Informatics"/>
        </authorList>
    </citation>
    <scope>NUCLEOTIDE SEQUENCE</scope>
</reference>
<dbReference type="AlphaFoldDB" id="A0A3S5C6T4"/>
<evidence type="ECO:0000256" key="1">
    <source>
        <dbReference type="SAM" id="MobiDB-lite"/>
    </source>
</evidence>
<feature type="region of interest" description="Disordered" evidence="1">
    <location>
        <begin position="246"/>
        <end position="273"/>
    </location>
</feature>
<protein>
    <submittedName>
        <fullName evidence="2">Uncharacterized protein</fullName>
    </submittedName>
</protein>
<dbReference type="Proteomes" id="UP000784294">
    <property type="component" value="Unassembled WGS sequence"/>
</dbReference>
<accession>A0A3S5C6T4</accession>
<comment type="caution">
    <text evidence="2">The sequence shown here is derived from an EMBL/GenBank/DDBJ whole genome shotgun (WGS) entry which is preliminary data.</text>
</comment>
<evidence type="ECO:0000313" key="2">
    <source>
        <dbReference type="EMBL" id="VEL39170.1"/>
    </source>
</evidence>
<dbReference type="EMBL" id="CAAALY010260327">
    <property type="protein sequence ID" value="VEL39170.1"/>
    <property type="molecule type" value="Genomic_DNA"/>
</dbReference>
<gene>
    <name evidence="2" type="ORF">PXEA_LOCUS32610</name>
</gene>
<proteinExistence type="predicted"/>